<accession>A0ABY6LKC4</accession>
<dbReference type="PANTHER" id="PTHR37984">
    <property type="entry name" value="PROTEIN CBG26694"/>
    <property type="match status" value="1"/>
</dbReference>
<reference evidence="1 2" key="1">
    <citation type="submission" date="2022-01" db="EMBL/GenBank/DDBJ databases">
        <title>A chromosomal length assembly of Cordylochernes scorpioides.</title>
        <authorList>
            <person name="Zeh D."/>
            <person name="Zeh J."/>
        </authorList>
    </citation>
    <scope>NUCLEOTIDE SEQUENCE [LARGE SCALE GENOMIC DNA]</scope>
    <source>
        <strain evidence="1">IN4F17</strain>
        <tissue evidence="1">Whole Body</tissue>
    </source>
</reference>
<sequence>MYIHQVPKRLQRMFLRLQRYNLEVKYKPGKRIYISDCLSRKYLMKTGDRNELNFEVYLNDDKSIYQEIENIKLIEFVNISTETAEEIRQQNCKDQTMQVLVNLIRKGWPKSKYKVPREAMEYWKCRDELTEQDGIIYKGQKVIIPKTLR</sequence>
<organism evidence="1 2">
    <name type="scientific">Cordylochernes scorpioides</name>
    <dbReference type="NCBI Taxonomy" id="51811"/>
    <lineage>
        <taxon>Eukaryota</taxon>
        <taxon>Metazoa</taxon>
        <taxon>Ecdysozoa</taxon>
        <taxon>Arthropoda</taxon>
        <taxon>Chelicerata</taxon>
        <taxon>Arachnida</taxon>
        <taxon>Pseudoscorpiones</taxon>
        <taxon>Cheliferoidea</taxon>
        <taxon>Chernetidae</taxon>
        <taxon>Cordylochernes</taxon>
    </lineage>
</organism>
<dbReference type="EMBL" id="CP092882">
    <property type="protein sequence ID" value="UYV81591.1"/>
    <property type="molecule type" value="Genomic_DNA"/>
</dbReference>
<gene>
    <name evidence="1" type="ORF">LAZ67_20001636</name>
</gene>
<dbReference type="Proteomes" id="UP001235939">
    <property type="component" value="Chromosome 20"/>
</dbReference>
<name>A0ABY6LKC4_9ARAC</name>
<protein>
    <submittedName>
        <fullName evidence="1">K02A2.6-like</fullName>
    </submittedName>
</protein>
<keyword evidence="2" id="KW-1185">Reference proteome</keyword>
<proteinExistence type="predicted"/>
<evidence type="ECO:0000313" key="1">
    <source>
        <dbReference type="EMBL" id="UYV81591.1"/>
    </source>
</evidence>
<evidence type="ECO:0000313" key="2">
    <source>
        <dbReference type="Proteomes" id="UP001235939"/>
    </source>
</evidence>
<dbReference type="PANTHER" id="PTHR37984:SF8">
    <property type="entry name" value="CCHC-TYPE DOMAIN-CONTAINING PROTEIN"/>
    <property type="match status" value="1"/>
</dbReference>
<dbReference type="InterPro" id="IPR050951">
    <property type="entry name" value="Retrovirus_Pol_polyprotein"/>
</dbReference>